<feature type="transmembrane region" description="Helical" evidence="1">
    <location>
        <begin position="27"/>
        <end position="46"/>
    </location>
</feature>
<dbReference type="EMBL" id="MUBK01000002">
    <property type="protein sequence ID" value="OTA21542.1"/>
    <property type="molecule type" value="Genomic_DNA"/>
</dbReference>
<keyword evidence="1" id="KW-0472">Membrane</keyword>
<proteinExistence type="predicted"/>
<protein>
    <recommendedName>
        <fullName evidence="2">Dienelactone hydrolase domain-containing protein</fullName>
    </recommendedName>
</protein>
<dbReference type="STRING" id="40578.Xbed_00288"/>
<dbReference type="GO" id="GO:0016787">
    <property type="term" value="F:hydrolase activity"/>
    <property type="evidence" value="ECO:0007669"/>
    <property type="project" value="InterPro"/>
</dbReference>
<dbReference type="Proteomes" id="UP000194204">
    <property type="component" value="Unassembled WGS sequence"/>
</dbReference>
<feature type="domain" description="Dienelactone hydrolase" evidence="2">
    <location>
        <begin position="32"/>
        <end position="69"/>
    </location>
</feature>
<evidence type="ECO:0000313" key="4">
    <source>
        <dbReference type="Proteomes" id="UP000194204"/>
    </source>
</evidence>
<reference evidence="3 4" key="1">
    <citation type="submission" date="2017-01" db="EMBL/GenBank/DDBJ databases">
        <title>Deconstructing symbiosis and pathogenesis requirements using a combined genomic-metabolomic approach.</title>
        <authorList>
            <person name="Tobias N.J."/>
            <person name="Wolff H."/>
            <person name="Djahanschiri B."/>
            <person name="Ebersberger I."/>
            <person name="Bode H.B."/>
        </authorList>
    </citation>
    <scope>NUCLEOTIDE SEQUENCE [LARGE SCALE GENOMIC DNA]</scope>
    <source>
        <strain evidence="3 4">DSM 4764</strain>
    </source>
</reference>
<dbReference type="AlphaFoldDB" id="A0A1Y2SQZ6"/>
<organism evidence="3 4">
    <name type="scientific">Xenorhabdus beddingii</name>
    <dbReference type="NCBI Taxonomy" id="40578"/>
    <lineage>
        <taxon>Bacteria</taxon>
        <taxon>Pseudomonadati</taxon>
        <taxon>Pseudomonadota</taxon>
        <taxon>Gammaproteobacteria</taxon>
        <taxon>Enterobacterales</taxon>
        <taxon>Morganellaceae</taxon>
        <taxon>Xenorhabdus</taxon>
    </lineage>
</organism>
<keyword evidence="1" id="KW-1133">Transmembrane helix</keyword>
<keyword evidence="1" id="KW-0812">Transmembrane</keyword>
<evidence type="ECO:0000259" key="2">
    <source>
        <dbReference type="Pfam" id="PF01738"/>
    </source>
</evidence>
<gene>
    <name evidence="3" type="ORF">Xbed_00288</name>
</gene>
<comment type="caution">
    <text evidence="3">The sequence shown here is derived from an EMBL/GenBank/DDBJ whole genome shotgun (WGS) entry which is preliminary data.</text>
</comment>
<evidence type="ECO:0000256" key="1">
    <source>
        <dbReference type="SAM" id="Phobius"/>
    </source>
</evidence>
<accession>A0A1Y2SQZ6</accession>
<keyword evidence="4" id="KW-1185">Reference proteome</keyword>
<dbReference type="InterPro" id="IPR002925">
    <property type="entry name" value="Dienelactn_hydro"/>
</dbReference>
<dbReference type="Pfam" id="PF01738">
    <property type="entry name" value="DLH"/>
    <property type="match status" value="1"/>
</dbReference>
<name>A0A1Y2SQZ6_9GAMM</name>
<dbReference type="RefSeq" id="WP_086111169.1">
    <property type="nucleotide sequence ID" value="NZ_CAWNHF010000112.1"/>
</dbReference>
<sequence length="73" mass="8448">MINHALDNLLETWEILISHYFGLENHWQLYGSLFVVGFCCGGFLAFEFSRTELLCFGVVSVYGQPDTKLYQKH</sequence>
<evidence type="ECO:0000313" key="3">
    <source>
        <dbReference type="EMBL" id="OTA21542.1"/>
    </source>
</evidence>